<gene>
    <name evidence="2" type="ORF">NECAME_18298</name>
</gene>
<dbReference type="PANTHER" id="PTHR23329:SF1">
    <property type="entry name" value="TUFTELIN-INTERACTING PROTEIN 11"/>
    <property type="match status" value="1"/>
</dbReference>
<reference evidence="3" key="1">
    <citation type="journal article" date="2014" name="Nat. Genet.">
        <title>Genome of the human hookworm Necator americanus.</title>
        <authorList>
            <person name="Tang Y.T."/>
            <person name="Gao X."/>
            <person name="Rosa B.A."/>
            <person name="Abubucker S."/>
            <person name="Hallsworth-Pepin K."/>
            <person name="Martin J."/>
            <person name="Tyagi R."/>
            <person name="Heizer E."/>
            <person name="Zhang X."/>
            <person name="Bhonagiri-Palsikar V."/>
            <person name="Minx P."/>
            <person name="Warren W.C."/>
            <person name="Wang Q."/>
            <person name="Zhan B."/>
            <person name="Hotez P.J."/>
            <person name="Sternberg P.W."/>
            <person name="Dougall A."/>
            <person name="Gaze S.T."/>
            <person name="Mulvenna J."/>
            <person name="Sotillo J."/>
            <person name="Ranganathan S."/>
            <person name="Rabelo E.M."/>
            <person name="Wilson R.K."/>
            <person name="Felgner P.L."/>
            <person name="Bethony J."/>
            <person name="Hawdon J.M."/>
            <person name="Gasser R.B."/>
            <person name="Loukas A."/>
            <person name="Mitreva M."/>
        </authorList>
    </citation>
    <scope>NUCLEOTIDE SEQUENCE [LARGE SCALE GENOMIC DNA]</scope>
</reference>
<dbReference type="InterPro" id="IPR000467">
    <property type="entry name" value="G_patch_dom"/>
</dbReference>
<dbReference type="InterPro" id="IPR045211">
    <property type="entry name" value="TFP11/STIP/Ntr1"/>
</dbReference>
<sequence length="326" mass="36411">GIWADREESDEEDAYARPSFGKKAKKDYAAPINFISGGIKQGSSLEPSDKVKKEVKDDAPIEITFKKERRRQNTTGANVFAGMRTSAVKGTVDPNVFADWTKFGKGDVVRKMMMAMGYKEGEGLGASRQGIVEPVQATVRKGRGAIGAYGKEAVGPKFGESAAETQRRLADQRESTKIEEPSLPQLKTAWKKASKVKTRYKTLDDVIEEGGSIGFRSSVKTGVKVIDMTGPEQRVYSGYDSFSMKTRPVFNDLSDRENFDVPELMHNLNLLVDLTEESIRRNDSQLKSIKDRTTALEYDLTQARDILESEERATEKIKEVYDLIEE</sequence>
<dbReference type="KEGG" id="nai:NECAME_18298"/>
<dbReference type="SMART" id="SM00443">
    <property type="entry name" value="G_patch"/>
    <property type="match status" value="1"/>
</dbReference>
<keyword evidence="3" id="KW-1185">Reference proteome</keyword>
<dbReference type="Pfam" id="PF01585">
    <property type="entry name" value="G-patch"/>
    <property type="match status" value="1"/>
</dbReference>
<protein>
    <recommendedName>
        <fullName evidence="1">G-patch domain-containing protein</fullName>
    </recommendedName>
</protein>
<feature type="non-terminal residue" evidence="2">
    <location>
        <position position="1"/>
    </location>
</feature>
<accession>W2SY06</accession>
<feature type="domain" description="G-patch" evidence="1">
    <location>
        <begin position="105"/>
        <end position="151"/>
    </location>
</feature>
<dbReference type="OrthoDB" id="4822at2759"/>
<dbReference type="STRING" id="51031.W2SY06"/>
<dbReference type="GO" id="GO:0000390">
    <property type="term" value="P:spliceosomal complex disassembly"/>
    <property type="evidence" value="ECO:0007669"/>
    <property type="project" value="InterPro"/>
</dbReference>
<dbReference type="GO" id="GO:0071008">
    <property type="term" value="C:U2-type post-mRNA release spliceosomal complex"/>
    <property type="evidence" value="ECO:0007669"/>
    <property type="project" value="TreeGrafter"/>
</dbReference>
<evidence type="ECO:0000259" key="1">
    <source>
        <dbReference type="PROSITE" id="PS50174"/>
    </source>
</evidence>
<dbReference type="PROSITE" id="PS50174">
    <property type="entry name" value="G_PATCH"/>
    <property type="match status" value="1"/>
</dbReference>
<dbReference type="PANTHER" id="PTHR23329">
    <property type="entry name" value="TUFTELIN-INTERACTING PROTEIN 11-RELATED"/>
    <property type="match status" value="1"/>
</dbReference>
<dbReference type="Pfam" id="PF12457">
    <property type="entry name" value="TIP_N"/>
    <property type="match status" value="1"/>
</dbReference>
<dbReference type="Proteomes" id="UP000053676">
    <property type="component" value="Unassembled WGS sequence"/>
</dbReference>
<dbReference type="GO" id="GO:0003676">
    <property type="term" value="F:nucleic acid binding"/>
    <property type="evidence" value="ECO:0007669"/>
    <property type="project" value="InterPro"/>
</dbReference>
<dbReference type="InterPro" id="IPR022159">
    <property type="entry name" value="STIP/TFIP11_N"/>
</dbReference>
<dbReference type="AlphaFoldDB" id="W2SY06"/>
<dbReference type="OMA" id="LARIFDW"/>
<dbReference type="EMBL" id="KI660593">
    <property type="protein sequence ID" value="ETN73492.1"/>
    <property type="molecule type" value="Genomic_DNA"/>
</dbReference>
<name>W2SY06_NECAM</name>
<evidence type="ECO:0000313" key="2">
    <source>
        <dbReference type="EMBL" id="ETN73492.1"/>
    </source>
</evidence>
<evidence type="ECO:0000313" key="3">
    <source>
        <dbReference type="Proteomes" id="UP000053676"/>
    </source>
</evidence>
<organism evidence="2 3">
    <name type="scientific">Necator americanus</name>
    <name type="common">Human hookworm</name>
    <dbReference type="NCBI Taxonomy" id="51031"/>
    <lineage>
        <taxon>Eukaryota</taxon>
        <taxon>Metazoa</taxon>
        <taxon>Ecdysozoa</taxon>
        <taxon>Nematoda</taxon>
        <taxon>Chromadorea</taxon>
        <taxon>Rhabditida</taxon>
        <taxon>Rhabditina</taxon>
        <taxon>Rhabditomorpha</taxon>
        <taxon>Strongyloidea</taxon>
        <taxon>Ancylostomatidae</taxon>
        <taxon>Bunostominae</taxon>
        <taxon>Necator</taxon>
    </lineage>
</organism>
<proteinExistence type="predicted"/>